<keyword evidence="4 5" id="KW-0067">ATP-binding</keyword>
<dbReference type="PROSITE" id="PS00108">
    <property type="entry name" value="PROTEIN_KINASE_ST"/>
    <property type="match status" value="1"/>
</dbReference>
<evidence type="ECO:0000256" key="5">
    <source>
        <dbReference type="PROSITE-ProRule" id="PRU10141"/>
    </source>
</evidence>
<comment type="similarity">
    <text evidence="6">Belongs to the protein kinase superfamily.</text>
</comment>
<sequence length="452" mass="50927">MKPMRFSWKNICLPISCINNNTNQKTTTNPSKERLLLLSRQNSVPSKVYMSDFSNSTISLNDLSSSFLVSIHIFAYEELKTITQGFSKYNYLGEGGFGEVYKGFVDDSFKTGLKTQPVAVKALIREGGQGHREWLAEVVILGQLKHPHLVNLIGYCCEDDHRLLVYEYMERGNLEEHLFQKYGGALPWLTRVNILLGAAKGLEFLHKQEKPVIYRDFKPSNILLSSDFSSKLSDFGLATDGSEEEDSNFTKSVMGTEGYAAPEYISAGHLTTMSDVFSFGVVLLEMLTARNAVEKYRAKKGRNLVEWGRPMLKDPNKLERIIDPSLEGKYSVEGIRKVAVLTYQCLSHNPKSRPTMTTVVKTLQPILDLKDIQNGPFVYIVPVAGSIEVHDIKCKDDVKVVKEETEKEAKVCPRRQAGQRKRRKHKAMKSRAVYSDTALYKSLGSSLYTPAN</sequence>
<evidence type="ECO:0000313" key="9">
    <source>
        <dbReference type="RefSeq" id="XP_010416007.1"/>
    </source>
</evidence>
<reference evidence="9" key="2">
    <citation type="submission" date="2025-08" db="UniProtKB">
        <authorList>
            <consortium name="RefSeq"/>
        </authorList>
    </citation>
    <scope>IDENTIFICATION</scope>
    <source>
        <tissue evidence="9">Leaf</tissue>
    </source>
</reference>
<dbReference type="InterPro" id="IPR050823">
    <property type="entry name" value="Plant_Ser_Thr_Prot_Kinase"/>
</dbReference>
<keyword evidence="8" id="KW-1185">Reference proteome</keyword>
<dbReference type="Pfam" id="PF00069">
    <property type="entry name" value="Pkinase"/>
    <property type="match status" value="1"/>
</dbReference>
<feature type="domain" description="Protein kinase" evidence="7">
    <location>
        <begin position="86"/>
        <end position="367"/>
    </location>
</feature>
<name>A0ABM0STR7_CAMSA</name>
<keyword evidence="1" id="KW-0808">Transferase</keyword>
<dbReference type="Gene3D" id="1.10.510.10">
    <property type="entry name" value="Transferase(Phosphotransferase) domain 1"/>
    <property type="match status" value="1"/>
</dbReference>
<dbReference type="InterPro" id="IPR008271">
    <property type="entry name" value="Ser/Thr_kinase_AS"/>
</dbReference>
<proteinExistence type="inferred from homology"/>
<feature type="binding site" evidence="5">
    <location>
        <position position="121"/>
    </location>
    <ligand>
        <name>ATP</name>
        <dbReference type="ChEBI" id="CHEBI:30616"/>
    </ligand>
</feature>
<dbReference type="GeneID" id="104701938"/>
<dbReference type="Proteomes" id="UP000694864">
    <property type="component" value="Chromosome 7"/>
</dbReference>
<evidence type="ECO:0000256" key="3">
    <source>
        <dbReference type="ARBA" id="ARBA00022777"/>
    </source>
</evidence>
<dbReference type="InterPro" id="IPR017441">
    <property type="entry name" value="Protein_kinase_ATP_BS"/>
</dbReference>
<dbReference type="RefSeq" id="XP_010416007.1">
    <property type="nucleotide sequence ID" value="XM_010417705.2"/>
</dbReference>
<dbReference type="InterPro" id="IPR011009">
    <property type="entry name" value="Kinase-like_dom_sf"/>
</dbReference>
<evidence type="ECO:0000256" key="1">
    <source>
        <dbReference type="ARBA" id="ARBA00022679"/>
    </source>
</evidence>
<keyword evidence="3" id="KW-0418">Kinase</keyword>
<gene>
    <name evidence="9" type="primary">LOC104701938</name>
</gene>
<keyword evidence="2 5" id="KW-0547">Nucleotide-binding</keyword>
<reference evidence="8" key="1">
    <citation type="journal article" date="2014" name="Nat. Commun.">
        <title>The emerging biofuel crop Camelina sativa retains a highly undifferentiated hexaploid genome structure.</title>
        <authorList>
            <person name="Kagale S."/>
            <person name="Koh C."/>
            <person name="Nixon J."/>
            <person name="Bollina V."/>
            <person name="Clarke W.E."/>
            <person name="Tuteja R."/>
            <person name="Spillane C."/>
            <person name="Robinson S.J."/>
            <person name="Links M.G."/>
            <person name="Clarke C."/>
            <person name="Higgins E.E."/>
            <person name="Huebert T."/>
            <person name="Sharpe A.G."/>
            <person name="Parkin I.A."/>
        </authorList>
    </citation>
    <scope>NUCLEOTIDE SEQUENCE [LARGE SCALE GENOMIC DNA]</scope>
    <source>
        <strain evidence="8">cv. DH55</strain>
    </source>
</reference>
<keyword evidence="6" id="KW-0723">Serine/threonine-protein kinase</keyword>
<dbReference type="Gene3D" id="3.30.200.20">
    <property type="entry name" value="Phosphorylase Kinase, domain 1"/>
    <property type="match status" value="1"/>
</dbReference>
<dbReference type="PANTHER" id="PTHR45621">
    <property type="entry name" value="OS01G0588500 PROTEIN-RELATED"/>
    <property type="match status" value="1"/>
</dbReference>
<dbReference type="PROSITE" id="PS50011">
    <property type="entry name" value="PROTEIN_KINASE_DOM"/>
    <property type="match status" value="1"/>
</dbReference>
<accession>A0ABM0STR7</accession>
<dbReference type="PROSITE" id="PS00107">
    <property type="entry name" value="PROTEIN_KINASE_ATP"/>
    <property type="match status" value="1"/>
</dbReference>
<protein>
    <submittedName>
        <fullName evidence="9">Receptor-like protein kinase At1g72540 isoform X1</fullName>
    </submittedName>
</protein>
<evidence type="ECO:0000256" key="4">
    <source>
        <dbReference type="ARBA" id="ARBA00022840"/>
    </source>
</evidence>
<evidence type="ECO:0000256" key="6">
    <source>
        <dbReference type="RuleBase" id="RU000304"/>
    </source>
</evidence>
<evidence type="ECO:0000256" key="2">
    <source>
        <dbReference type="ARBA" id="ARBA00022741"/>
    </source>
</evidence>
<organism evidence="8 9">
    <name type="scientific">Camelina sativa</name>
    <name type="common">False flax</name>
    <name type="synonym">Myagrum sativum</name>
    <dbReference type="NCBI Taxonomy" id="90675"/>
    <lineage>
        <taxon>Eukaryota</taxon>
        <taxon>Viridiplantae</taxon>
        <taxon>Streptophyta</taxon>
        <taxon>Embryophyta</taxon>
        <taxon>Tracheophyta</taxon>
        <taxon>Spermatophyta</taxon>
        <taxon>Magnoliopsida</taxon>
        <taxon>eudicotyledons</taxon>
        <taxon>Gunneridae</taxon>
        <taxon>Pentapetalae</taxon>
        <taxon>rosids</taxon>
        <taxon>malvids</taxon>
        <taxon>Brassicales</taxon>
        <taxon>Brassicaceae</taxon>
        <taxon>Camelineae</taxon>
        <taxon>Camelina</taxon>
    </lineage>
</organism>
<dbReference type="InterPro" id="IPR000719">
    <property type="entry name" value="Prot_kinase_dom"/>
</dbReference>
<evidence type="ECO:0000313" key="8">
    <source>
        <dbReference type="Proteomes" id="UP000694864"/>
    </source>
</evidence>
<dbReference type="SUPFAM" id="SSF56112">
    <property type="entry name" value="Protein kinase-like (PK-like)"/>
    <property type="match status" value="1"/>
</dbReference>
<evidence type="ECO:0000259" key="7">
    <source>
        <dbReference type="PROSITE" id="PS50011"/>
    </source>
</evidence>